<evidence type="ECO:0000256" key="8">
    <source>
        <dbReference type="SAM" id="Phobius"/>
    </source>
</evidence>
<dbReference type="InterPro" id="IPR017825">
    <property type="entry name" value="Lycopene_cyclase_dom"/>
</dbReference>
<feature type="domain" description="Lycopene cyclase" evidence="9">
    <location>
        <begin position="4"/>
        <end position="93"/>
    </location>
</feature>
<evidence type="ECO:0000256" key="3">
    <source>
        <dbReference type="ARBA" id="ARBA00022692"/>
    </source>
</evidence>
<feature type="transmembrane region" description="Helical" evidence="8">
    <location>
        <begin position="79"/>
        <end position="104"/>
    </location>
</feature>
<feature type="transmembrane region" description="Helical" evidence="8">
    <location>
        <begin position="111"/>
        <end position="128"/>
    </location>
</feature>
<feature type="transmembrane region" description="Helical" evidence="8">
    <location>
        <begin position="156"/>
        <end position="179"/>
    </location>
</feature>
<keyword evidence="3 8" id="KW-0812">Transmembrane</keyword>
<name>A0ABU2Y2G7_9FLAO</name>
<evidence type="ECO:0000256" key="5">
    <source>
        <dbReference type="ARBA" id="ARBA00022989"/>
    </source>
</evidence>
<dbReference type="EMBL" id="JAVRHV010000001">
    <property type="protein sequence ID" value="MDT0552399.1"/>
    <property type="molecule type" value="Genomic_DNA"/>
</dbReference>
<evidence type="ECO:0000313" key="11">
    <source>
        <dbReference type="Proteomes" id="UP001252186"/>
    </source>
</evidence>
<keyword evidence="4" id="KW-0125">Carotenoid biosynthesis</keyword>
<feature type="transmembrane region" description="Helical" evidence="8">
    <location>
        <begin position="6"/>
        <end position="23"/>
    </location>
</feature>
<sequence>MGQYIYLAVNFGCILIPFLFSFHKKYPFYKKWKSFFYANFIVALLFIIWDIQFTKMGIWGFNPDYLIGINITNLPLEEILFFICIPYACVFTYFALSSLFSFSLKIKTQKIISILFGFICLVIAIYFYNKWYTFSAFMLSSLILLYSYFKKTEMSFLYISYLLIIPFFLLSNGILTGMLTENPIVWYDGINNTEFRVITIPIEDFFYGFSLIALNILFFQYFDKRFTV</sequence>
<feature type="transmembrane region" description="Helical" evidence="8">
    <location>
        <begin position="35"/>
        <end position="59"/>
    </location>
</feature>
<evidence type="ECO:0000256" key="4">
    <source>
        <dbReference type="ARBA" id="ARBA00022746"/>
    </source>
</evidence>
<dbReference type="Proteomes" id="UP001252186">
    <property type="component" value="Unassembled WGS sequence"/>
</dbReference>
<evidence type="ECO:0000256" key="1">
    <source>
        <dbReference type="ARBA" id="ARBA00004141"/>
    </source>
</evidence>
<evidence type="ECO:0000256" key="6">
    <source>
        <dbReference type="ARBA" id="ARBA00023136"/>
    </source>
</evidence>
<protein>
    <submittedName>
        <fullName evidence="10">Lycopene cyclase domain-containing protein</fullName>
    </submittedName>
</protein>
<evidence type="ECO:0000256" key="7">
    <source>
        <dbReference type="ARBA" id="ARBA00023235"/>
    </source>
</evidence>
<feature type="domain" description="Lycopene cyclase" evidence="9">
    <location>
        <begin position="129"/>
        <end position="222"/>
    </location>
</feature>
<dbReference type="NCBIfam" id="TIGR03462">
    <property type="entry name" value="CarR_dom_SF"/>
    <property type="match status" value="1"/>
</dbReference>
<accession>A0ABU2Y2G7</accession>
<keyword evidence="7" id="KW-0413">Isomerase</keyword>
<gene>
    <name evidence="10" type="ORF">RM519_03990</name>
</gene>
<keyword evidence="11" id="KW-1185">Reference proteome</keyword>
<feature type="transmembrane region" description="Helical" evidence="8">
    <location>
        <begin position="134"/>
        <end position="149"/>
    </location>
</feature>
<dbReference type="Pfam" id="PF18916">
    <property type="entry name" value="Lycopene_cyc"/>
    <property type="match status" value="2"/>
</dbReference>
<comment type="caution">
    <text evidence="10">The sequence shown here is derived from an EMBL/GenBank/DDBJ whole genome shotgun (WGS) entry which is preliminary data.</text>
</comment>
<evidence type="ECO:0000313" key="10">
    <source>
        <dbReference type="EMBL" id="MDT0552399.1"/>
    </source>
</evidence>
<evidence type="ECO:0000256" key="2">
    <source>
        <dbReference type="ARBA" id="ARBA00004829"/>
    </source>
</evidence>
<keyword evidence="5 8" id="KW-1133">Transmembrane helix</keyword>
<comment type="subcellular location">
    <subcellularLocation>
        <location evidence="1">Membrane</location>
        <topology evidence="1">Multi-pass membrane protein</topology>
    </subcellularLocation>
</comment>
<comment type="pathway">
    <text evidence="2">Carotenoid biosynthesis.</text>
</comment>
<organism evidence="10 11">
    <name type="scientific">Urechidicola vernalis</name>
    <dbReference type="NCBI Taxonomy" id="3075600"/>
    <lineage>
        <taxon>Bacteria</taxon>
        <taxon>Pseudomonadati</taxon>
        <taxon>Bacteroidota</taxon>
        <taxon>Flavobacteriia</taxon>
        <taxon>Flavobacteriales</taxon>
        <taxon>Flavobacteriaceae</taxon>
        <taxon>Urechidicola</taxon>
    </lineage>
</organism>
<evidence type="ECO:0000259" key="9">
    <source>
        <dbReference type="Pfam" id="PF18916"/>
    </source>
</evidence>
<feature type="transmembrane region" description="Helical" evidence="8">
    <location>
        <begin position="205"/>
        <end position="222"/>
    </location>
</feature>
<reference evidence="10 11" key="1">
    <citation type="submission" date="2023-09" db="EMBL/GenBank/DDBJ databases">
        <authorList>
            <person name="Rey-Velasco X."/>
        </authorList>
    </citation>
    <scope>NUCLEOTIDE SEQUENCE [LARGE SCALE GENOMIC DNA]</scope>
    <source>
        <strain evidence="10 11">P050</strain>
    </source>
</reference>
<proteinExistence type="predicted"/>
<dbReference type="RefSeq" id="WP_311592259.1">
    <property type="nucleotide sequence ID" value="NZ_JAVRHV010000001.1"/>
</dbReference>
<keyword evidence="6 8" id="KW-0472">Membrane</keyword>